<protein>
    <submittedName>
        <fullName evidence="8">Thiamine pyrophosphate-dependent enzyme, possible carboligase or decarboxylase</fullName>
    </submittedName>
</protein>
<dbReference type="STRING" id="928724.SacglDRAFT_00878"/>
<dbReference type="AlphaFoldDB" id="I1CYP2"/>
<dbReference type="InterPro" id="IPR045229">
    <property type="entry name" value="TPP_enz"/>
</dbReference>
<proteinExistence type="inferred from homology"/>
<dbReference type="InterPro" id="IPR029061">
    <property type="entry name" value="THDP-binding"/>
</dbReference>
<dbReference type="eggNOG" id="COG0028">
    <property type="taxonomic scope" value="Bacteria"/>
</dbReference>
<feature type="domain" description="Thiamine pyrophosphate enzyme central" evidence="5">
    <location>
        <begin position="186"/>
        <end position="317"/>
    </location>
</feature>
<evidence type="ECO:0000256" key="1">
    <source>
        <dbReference type="ARBA" id="ARBA00001964"/>
    </source>
</evidence>
<dbReference type="GO" id="GO:0000287">
    <property type="term" value="F:magnesium ion binding"/>
    <property type="evidence" value="ECO:0007669"/>
    <property type="project" value="InterPro"/>
</dbReference>
<dbReference type="Pfam" id="PF02775">
    <property type="entry name" value="TPP_enzyme_C"/>
    <property type="match status" value="1"/>
</dbReference>
<dbReference type="GO" id="GO:0009097">
    <property type="term" value="P:isoleucine biosynthetic process"/>
    <property type="evidence" value="ECO:0007669"/>
    <property type="project" value="TreeGrafter"/>
</dbReference>
<dbReference type="RefSeq" id="WP_005462002.1">
    <property type="nucleotide sequence ID" value="NZ_CM001484.1"/>
</dbReference>
<evidence type="ECO:0000313" key="8">
    <source>
        <dbReference type="EMBL" id="EIE97816.1"/>
    </source>
</evidence>
<dbReference type="GO" id="GO:0016874">
    <property type="term" value="F:ligase activity"/>
    <property type="evidence" value="ECO:0007669"/>
    <property type="project" value="UniProtKB-KW"/>
</dbReference>
<dbReference type="GO" id="GO:0005948">
    <property type="term" value="C:acetolactate synthase complex"/>
    <property type="evidence" value="ECO:0007669"/>
    <property type="project" value="TreeGrafter"/>
</dbReference>
<dbReference type="InterPro" id="IPR029035">
    <property type="entry name" value="DHS-like_NAD/FAD-binding_dom"/>
</dbReference>
<evidence type="ECO:0000256" key="4">
    <source>
        <dbReference type="RuleBase" id="RU362132"/>
    </source>
</evidence>
<keyword evidence="3 4" id="KW-0786">Thiamine pyrophosphate</keyword>
<evidence type="ECO:0000313" key="9">
    <source>
        <dbReference type="Proteomes" id="UP000005087"/>
    </source>
</evidence>
<accession>I1CYP2</accession>
<reference evidence="8 9" key="1">
    <citation type="submission" date="2011-09" db="EMBL/GenBank/DDBJ databases">
        <authorList>
            <consortium name="US DOE Joint Genome Institute (JGI-PGF)"/>
            <person name="Lucas S."/>
            <person name="Han J."/>
            <person name="Lapidus A."/>
            <person name="Cheng J.-F."/>
            <person name="Goodwin L."/>
            <person name="Pitluck S."/>
            <person name="Peters L."/>
            <person name="Land M.L."/>
            <person name="Hauser L."/>
            <person name="Brambilla E."/>
            <person name="Klenk H.-P."/>
            <person name="Woyke T.J."/>
        </authorList>
    </citation>
    <scope>NUCLEOTIDE SEQUENCE [LARGE SCALE GENOMIC DNA]</scope>
    <source>
        <strain evidence="8 9">K62</strain>
    </source>
</reference>
<dbReference type="CDD" id="cd07035">
    <property type="entry name" value="TPP_PYR_POX_like"/>
    <property type="match status" value="1"/>
</dbReference>
<evidence type="ECO:0000259" key="7">
    <source>
        <dbReference type="Pfam" id="PF02776"/>
    </source>
</evidence>
<dbReference type="InterPro" id="IPR012001">
    <property type="entry name" value="Thiamin_PyroP_enz_TPP-bd_dom"/>
</dbReference>
<name>I1CYP2_9PSEU</name>
<keyword evidence="8" id="KW-0436">Ligase</keyword>
<dbReference type="Gene3D" id="3.40.50.1220">
    <property type="entry name" value="TPP-binding domain"/>
    <property type="match status" value="1"/>
</dbReference>
<dbReference type="GO" id="GO:0030976">
    <property type="term" value="F:thiamine pyrophosphate binding"/>
    <property type="evidence" value="ECO:0007669"/>
    <property type="project" value="InterPro"/>
</dbReference>
<dbReference type="SUPFAM" id="SSF52518">
    <property type="entry name" value="Thiamin diphosphate-binding fold (THDP-binding)"/>
    <property type="match status" value="2"/>
</dbReference>
<comment type="cofactor">
    <cofactor evidence="1">
        <name>thiamine diphosphate</name>
        <dbReference type="ChEBI" id="CHEBI:58937"/>
    </cofactor>
</comment>
<sequence>MKAVWRQLAGMFADAGVTHVFGLPADEPELLDAARAEPRLSAVVVRDQRAAALAAIGHAQVSGGPAVLALTPGPAFTNSLTGLLEASSLGVPMIVVTSSTNPAEAARGGFQVTPQEQLVSPLVSWYHKLGEPTQVGWAVRRALHLSLNQRPGVTVIEVDHHLAAAEDVERVSPPEPLTCVPDDHTIRRAVALLSRSERPLILAGGGSRGAGEQIVACARRWGAMVLTTAAGRGVIDETHPASLGNAGLYASRETADVVARADALLVVGSALEETVRMGWPRLRCLPVVQIDRDPSAFGRAVRPEVAVWGDAGKTLRLLLDHGGVGERPYWASCEIPPRRESLAATTLRTIWSTLGRDAVLVQENGLHDMWSFDRSAIAVRQGTPVVTPGEQTTMGFGVPAAIGAATAAPGRDLLVVCGDSACEISITALPTLLHVHPSPVVVMLSNRGWGWPRAGREEKQRDLTVVHDPLPIRDIARSLGMTVVTVRAEGDLDEVVGTRRVEPRKPLLVVVEVDDHDVSPGVHRELAG</sequence>
<dbReference type="InterPro" id="IPR012000">
    <property type="entry name" value="Thiamin_PyroP_enz_cen_dom"/>
</dbReference>
<keyword evidence="9" id="KW-1185">Reference proteome</keyword>
<feature type="domain" description="Thiamine pyrophosphate enzyme N-terminal TPP-binding" evidence="7">
    <location>
        <begin position="7"/>
        <end position="111"/>
    </location>
</feature>
<feature type="domain" description="Thiamine pyrophosphate enzyme TPP-binding" evidence="6">
    <location>
        <begin position="365"/>
        <end position="509"/>
    </location>
</feature>
<dbReference type="EMBL" id="CM001484">
    <property type="protein sequence ID" value="EIE97816.1"/>
    <property type="molecule type" value="Genomic_DNA"/>
</dbReference>
<evidence type="ECO:0000256" key="2">
    <source>
        <dbReference type="ARBA" id="ARBA00007812"/>
    </source>
</evidence>
<reference evidence="9" key="2">
    <citation type="submission" date="2012-01" db="EMBL/GenBank/DDBJ databases">
        <title>Noncontiguous Finished sequence of chromosome of Saccharomonospora glauca K62.</title>
        <authorList>
            <consortium name="US DOE Joint Genome Institute"/>
            <person name="Lucas S."/>
            <person name="Han J."/>
            <person name="Lapidus A."/>
            <person name="Cheng J.-F."/>
            <person name="Goodwin L."/>
            <person name="Pitluck S."/>
            <person name="Peters L."/>
            <person name="Mikhailova N."/>
            <person name="Held B."/>
            <person name="Detter J.C."/>
            <person name="Han C."/>
            <person name="Tapia R."/>
            <person name="Land M."/>
            <person name="Hauser L."/>
            <person name="Kyrpides N."/>
            <person name="Ivanova N."/>
            <person name="Pagani I."/>
            <person name="Brambilla E.-M."/>
            <person name="Klenk H.-P."/>
            <person name="Woyke T."/>
        </authorList>
    </citation>
    <scope>NUCLEOTIDE SEQUENCE [LARGE SCALE GENOMIC DNA]</scope>
    <source>
        <strain evidence="9">K62</strain>
    </source>
</reference>
<dbReference type="HOGENOM" id="CLU_013748_3_1_11"/>
<dbReference type="GO" id="GO:0050660">
    <property type="term" value="F:flavin adenine dinucleotide binding"/>
    <property type="evidence" value="ECO:0007669"/>
    <property type="project" value="TreeGrafter"/>
</dbReference>
<dbReference type="Pfam" id="PF00205">
    <property type="entry name" value="TPP_enzyme_M"/>
    <property type="match status" value="1"/>
</dbReference>
<dbReference type="Pfam" id="PF02776">
    <property type="entry name" value="TPP_enzyme_N"/>
    <property type="match status" value="1"/>
</dbReference>
<dbReference type="PANTHER" id="PTHR18968:SF13">
    <property type="entry name" value="ACETOLACTATE SYNTHASE CATALYTIC SUBUNIT, MITOCHONDRIAL"/>
    <property type="match status" value="1"/>
</dbReference>
<organism evidence="8 9">
    <name type="scientific">Saccharomonospora glauca K62</name>
    <dbReference type="NCBI Taxonomy" id="928724"/>
    <lineage>
        <taxon>Bacteria</taxon>
        <taxon>Bacillati</taxon>
        <taxon>Actinomycetota</taxon>
        <taxon>Actinomycetes</taxon>
        <taxon>Pseudonocardiales</taxon>
        <taxon>Pseudonocardiaceae</taxon>
        <taxon>Saccharomonospora</taxon>
    </lineage>
</organism>
<comment type="similarity">
    <text evidence="2 4">Belongs to the TPP enzyme family.</text>
</comment>
<dbReference type="SUPFAM" id="SSF52467">
    <property type="entry name" value="DHS-like NAD/FAD-binding domain"/>
    <property type="match status" value="1"/>
</dbReference>
<dbReference type="OrthoDB" id="4494979at2"/>
<gene>
    <name evidence="8" type="ORF">SacglDRAFT_00878</name>
</gene>
<evidence type="ECO:0000259" key="6">
    <source>
        <dbReference type="Pfam" id="PF02775"/>
    </source>
</evidence>
<dbReference type="PROSITE" id="PS00187">
    <property type="entry name" value="TPP_ENZYMES"/>
    <property type="match status" value="1"/>
</dbReference>
<dbReference type="InterPro" id="IPR000399">
    <property type="entry name" value="TPP-bd_CS"/>
</dbReference>
<dbReference type="InterPro" id="IPR011766">
    <property type="entry name" value="TPP_enzyme_TPP-bd"/>
</dbReference>
<evidence type="ECO:0000259" key="5">
    <source>
        <dbReference type="Pfam" id="PF00205"/>
    </source>
</evidence>
<dbReference type="PANTHER" id="PTHR18968">
    <property type="entry name" value="THIAMINE PYROPHOSPHATE ENZYMES"/>
    <property type="match status" value="1"/>
</dbReference>
<dbReference type="GO" id="GO:0009099">
    <property type="term" value="P:L-valine biosynthetic process"/>
    <property type="evidence" value="ECO:0007669"/>
    <property type="project" value="TreeGrafter"/>
</dbReference>
<dbReference type="Gene3D" id="3.40.50.970">
    <property type="match status" value="2"/>
</dbReference>
<dbReference type="Proteomes" id="UP000005087">
    <property type="component" value="Chromosome"/>
</dbReference>
<evidence type="ECO:0000256" key="3">
    <source>
        <dbReference type="ARBA" id="ARBA00023052"/>
    </source>
</evidence>
<dbReference type="GO" id="GO:0003984">
    <property type="term" value="F:acetolactate synthase activity"/>
    <property type="evidence" value="ECO:0007669"/>
    <property type="project" value="TreeGrafter"/>
</dbReference>